<proteinExistence type="predicted"/>
<organism evidence="1 2">
    <name type="scientific">Thelohanellus kitauei</name>
    <name type="common">Myxosporean</name>
    <dbReference type="NCBI Taxonomy" id="669202"/>
    <lineage>
        <taxon>Eukaryota</taxon>
        <taxon>Metazoa</taxon>
        <taxon>Cnidaria</taxon>
        <taxon>Myxozoa</taxon>
        <taxon>Myxosporea</taxon>
        <taxon>Bivalvulida</taxon>
        <taxon>Platysporina</taxon>
        <taxon>Myxobolidae</taxon>
        <taxon>Thelohanellus</taxon>
    </lineage>
</organism>
<accession>A0A0C2N0R2</accession>
<sequence>MTPGLYSNKISSPWIRTDPQNEHGEAMELLLMNYYTQVRPIFSDYYGNRGPGVATSNGTQEAPSSQPMPLRYRSYRGVESCTTLVCVNRWVPSRDATLKGIVVP</sequence>
<dbReference type="EMBL" id="JWZT01000939">
    <property type="protein sequence ID" value="KII73166.1"/>
    <property type="molecule type" value="Genomic_DNA"/>
</dbReference>
<evidence type="ECO:0000313" key="1">
    <source>
        <dbReference type="EMBL" id="KII73166.1"/>
    </source>
</evidence>
<evidence type="ECO:0000313" key="2">
    <source>
        <dbReference type="Proteomes" id="UP000031668"/>
    </source>
</evidence>
<name>A0A0C2N0R2_THEKT</name>
<comment type="caution">
    <text evidence="1">The sequence shown here is derived from an EMBL/GenBank/DDBJ whole genome shotgun (WGS) entry which is preliminary data.</text>
</comment>
<keyword evidence="2" id="KW-1185">Reference proteome</keyword>
<protein>
    <submittedName>
        <fullName evidence="1">Uncharacterized protein</fullName>
    </submittedName>
</protein>
<dbReference type="Proteomes" id="UP000031668">
    <property type="component" value="Unassembled WGS sequence"/>
</dbReference>
<dbReference type="AlphaFoldDB" id="A0A0C2N0R2"/>
<reference evidence="1 2" key="1">
    <citation type="journal article" date="2014" name="Genome Biol. Evol.">
        <title>The genome of the myxosporean Thelohanellus kitauei shows adaptations to nutrient acquisition within its fish host.</title>
        <authorList>
            <person name="Yang Y."/>
            <person name="Xiong J."/>
            <person name="Zhou Z."/>
            <person name="Huo F."/>
            <person name="Miao W."/>
            <person name="Ran C."/>
            <person name="Liu Y."/>
            <person name="Zhang J."/>
            <person name="Feng J."/>
            <person name="Wang M."/>
            <person name="Wang M."/>
            <person name="Wang L."/>
            <person name="Yao B."/>
        </authorList>
    </citation>
    <scope>NUCLEOTIDE SEQUENCE [LARGE SCALE GENOMIC DNA]</scope>
    <source>
        <strain evidence="1">Wuqing</strain>
    </source>
</reference>
<gene>
    <name evidence="1" type="ORF">RF11_12498</name>
</gene>